<name>A0AAE3VY25_9ACTN</name>
<dbReference type="SUPFAM" id="SSF53335">
    <property type="entry name" value="S-adenosyl-L-methionine-dependent methyltransferases"/>
    <property type="match status" value="1"/>
</dbReference>
<gene>
    <name evidence="2" type="ORF">J2S42_002479</name>
</gene>
<sequence length="268" mass="28892">MTVERPDYDTIARKWDDREYLREPVTGAIMERLPGIPDGALVLDMGCGTGEPGLTVKARYPASRLLGVDISEPMIALARSKARRLGDVSFETRPMSDTGAGPASVDVLVSRFALLYEEHRDVRPSLAEAARVLRPGGAFSLAVWDRAELNTLIALLHGAVGDLAGAAALPDPFAYDVLATPGRRARLLREAGFAVVEEAAFTFDYRIAGRAALLDVLHTSPYGPFVGTLGAADRAAVEDRVTARAAVHAEPDGGYRIPITCRLLWGRR</sequence>
<dbReference type="GO" id="GO:0008168">
    <property type="term" value="F:methyltransferase activity"/>
    <property type="evidence" value="ECO:0007669"/>
    <property type="project" value="UniProtKB-KW"/>
</dbReference>
<proteinExistence type="predicted"/>
<dbReference type="InterPro" id="IPR029063">
    <property type="entry name" value="SAM-dependent_MTases_sf"/>
</dbReference>
<dbReference type="InterPro" id="IPR041698">
    <property type="entry name" value="Methyltransf_25"/>
</dbReference>
<dbReference type="Gene3D" id="3.40.50.150">
    <property type="entry name" value="Vaccinia Virus protein VP39"/>
    <property type="match status" value="1"/>
</dbReference>
<accession>A0AAE3VY25</accession>
<evidence type="ECO:0000313" key="2">
    <source>
        <dbReference type="EMBL" id="MDQ0365810.1"/>
    </source>
</evidence>
<comment type="caution">
    <text evidence="2">The sequence shown here is derived from an EMBL/GenBank/DDBJ whole genome shotgun (WGS) entry which is preliminary data.</text>
</comment>
<dbReference type="InterPro" id="IPR050508">
    <property type="entry name" value="Methyltransf_Superfamily"/>
</dbReference>
<organism evidence="2 3">
    <name type="scientific">Catenuloplanes indicus</name>
    <dbReference type="NCBI Taxonomy" id="137267"/>
    <lineage>
        <taxon>Bacteria</taxon>
        <taxon>Bacillati</taxon>
        <taxon>Actinomycetota</taxon>
        <taxon>Actinomycetes</taxon>
        <taxon>Micromonosporales</taxon>
        <taxon>Micromonosporaceae</taxon>
        <taxon>Catenuloplanes</taxon>
    </lineage>
</organism>
<keyword evidence="3" id="KW-1185">Reference proteome</keyword>
<dbReference type="PANTHER" id="PTHR42912">
    <property type="entry name" value="METHYLTRANSFERASE"/>
    <property type="match status" value="1"/>
</dbReference>
<dbReference type="AlphaFoldDB" id="A0AAE3VY25"/>
<keyword evidence="2" id="KW-0489">Methyltransferase</keyword>
<feature type="domain" description="Methyltransferase" evidence="1">
    <location>
        <begin position="42"/>
        <end position="137"/>
    </location>
</feature>
<dbReference type="GO" id="GO:0032259">
    <property type="term" value="P:methylation"/>
    <property type="evidence" value="ECO:0007669"/>
    <property type="project" value="UniProtKB-KW"/>
</dbReference>
<reference evidence="2 3" key="1">
    <citation type="submission" date="2023-07" db="EMBL/GenBank/DDBJ databases">
        <title>Sequencing the genomes of 1000 actinobacteria strains.</title>
        <authorList>
            <person name="Klenk H.-P."/>
        </authorList>
    </citation>
    <scope>NUCLEOTIDE SEQUENCE [LARGE SCALE GENOMIC DNA]</scope>
    <source>
        <strain evidence="2 3">DSM 44709</strain>
    </source>
</reference>
<dbReference type="EMBL" id="JAUSUZ010000001">
    <property type="protein sequence ID" value="MDQ0365810.1"/>
    <property type="molecule type" value="Genomic_DNA"/>
</dbReference>
<dbReference type="RefSeq" id="WP_307238665.1">
    <property type="nucleotide sequence ID" value="NZ_JAUSUZ010000001.1"/>
</dbReference>
<dbReference type="CDD" id="cd02440">
    <property type="entry name" value="AdoMet_MTases"/>
    <property type="match status" value="1"/>
</dbReference>
<evidence type="ECO:0000259" key="1">
    <source>
        <dbReference type="Pfam" id="PF13649"/>
    </source>
</evidence>
<protein>
    <submittedName>
        <fullName evidence="2">Trans-aconitate methyltransferase</fullName>
    </submittedName>
</protein>
<keyword evidence="2" id="KW-0808">Transferase</keyword>
<evidence type="ECO:0000313" key="3">
    <source>
        <dbReference type="Proteomes" id="UP001240236"/>
    </source>
</evidence>
<dbReference type="Proteomes" id="UP001240236">
    <property type="component" value="Unassembled WGS sequence"/>
</dbReference>
<dbReference type="Pfam" id="PF13649">
    <property type="entry name" value="Methyltransf_25"/>
    <property type="match status" value="1"/>
</dbReference>